<dbReference type="EMBL" id="AP017424">
    <property type="protein sequence ID" value="BAU88065.1"/>
    <property type="molecule type" value="Genomic_DNA"/>
</dbReference>
<reference evidence="1 2" key="1">
    <citation type="journal article" date="2016" name="Genome Announc.">
        <title>Complete Genome Sequence of Thiostrepton-Producing Streptomyces laurentii ATCC 31255.</title>
        <authorList>
            <person name="Doi K."/>
            <person name="Fujino Y."/>
            <person name="Nagayoshi Y."/>
            <person name="Ohshima T."/>
            <person name="Ogata S."/>
        </authorList>
    </citation>
    <scope>NUCLEOTIDE SEQUENCE [LARGE SCALE GENOMIC DNA]</scope>
    <source>
        <strain evidence="1 2">ATCC 31255</strain>
    </source>
</reference>
<dbReference type="GO" id="GO:0016787">
    <property type="term" value="F:hydrolase activity"/>
    <property type="evidence" value="ECO:0007669"/>
    <property type="project" value="UniProtKB-KW"/>
</dbReference>
<dbReference type="Proteomes" id="UP000217676">
    <property type="component" value="Chromosome"/>
</dbReference>
<accession>A0A160P9N2</accession>
<proteinExistence type="predicted"/>
<evidence type="ECO:0000313" key="1">
    <source>
        <dbReference type="EMBL" id="BAU88065.1"/>
    </source>
</evidence>
<protein>
    <submittedName>
        <fullName evidence="1">Acetyl-CoA hydrolase</fullName>
    </submittedName>
</protein>
<dbReference type="KEGG" id="slau:SLA_7199"/>
<name>A0A160P9N2_STRLU</name>
<gene>
    <name evidence="1" type="ORF">SLA_7199</name>
</gene>
<sequence>MTPIRFSLFFPFTTPLHMEGGYPRVEATKEGGPVPTHRPTPASVPEYEIFFFDHEISHPLSLGDPSHTFLRLRRE</sequence>
<keyword evidence="1" id="KW-0378">Hydrolase</keyword>
<dbReference type="AlphaFoldDB" id="A0A160P9N2"/>
<keyword evidence="2" id="KW-1185">Reference proteome</keyword>
<evidence type="ECO:0000313" key="2">
    <source>
        <dbReference type="Proteomes" id="UP000217676"/>
    </source>
</evidence>
<organism evidence="1 2">
    <name type="scientific">Streptomyces laurentii</name>
    <dbReference type="NCBI Taxonomy" id="39478"/>
    <lineage>
        <taxon>Bacteria</taxon>
        <taxon>Bacillati</taxon>
        <taxon>Actinomycetota</taxon>
        <taxon>Actinomycetes</taxon>
        <taxon>Kitasatosporales</taxon>
        <taxon>Streptomycetaceae</taxon>
        <taxon>Streptomyces</taxon>
    </lineage>
</organism>